<dbReference type="Gene3D" id="2.40.40.20">
    <property type="match status" value="1"/>
</dbReference>
<dbReference type="GO" id="GO:0016491">
    <property type="term" value="F:oxidoreductase activity"/>
    <property type="evidence" value="ECO:0007669"/>
    <property type="project" value="UniProtKB-KW"/>
</dbReference>
<dbReference type="Gene3D" id="3.40.50.740">
    <property type="match status" value="2"/>
</dbReference>
<dbReference type="GO" id="GO:0043546">
    <property type="term" value="F:molybdopterin cofactor binding"/>
    <property type="evidence" value="ECO:0007669"/>
    <property type="project" value="InterPro"/>
</dbReference>
<dbReference type="PANTHER" id="PTHR43742:SF9">
    <property type="entry name" value="TETRATHIONATE REDUCTASE SUBUNIT A"/>
    <property type="match status" value="1"/>
</dbReference>
<dbReference type="InterPro" id="IPR006657">
    <property type="entry name" value="MoPterin_dinucl-bd_dom"/>
</dbReference>
<evidence type="ECO:0000313" key="12">
    <source>
        <dbReference type="Proteomes" id="UP000320710"/>
    </source>
</evidence>
<evidence type="ECO:0000256" key="7">
    <source>
        <dbReference type="ARBA" id="ARBA00023002"/>
    </source>
</evidence>
<name>A0AA46K2J4_SERMA</name>
<dbReference type="CDD" id="cd02758">
    <property type="entry name" value="MopB_Tetrathionate-Ra"/>
    <property type="match status" value="1"/>
</dbReference>
<reference evidence="11 12" key="2">
    <citation type="submission" date="2019-07" db="EMBL/GenBank/DDBJ databases">
        <title>Investigation of anaerobic lignin degradation for improved lignocellulosic biofuels.</title>
        <authorList>
            <person name="Deangelis K.PhD."/>
        </authorList>
    </citation>
    <scope>NUCLEOTIDE SEQUENCE [LARGE SCALE GENOMIC DNA]</scope>
    <source>
        <strain evidence="11 12">106R</strain>
    </source>
</reference>
<dbReference type="InterPro" id="IPR041929">
    <property type="entry name" value="Tetrathionate-R_A_N"/>
</dbReference>
<dbReference type="InterPro" id="IPR006963">
    <property type="entry name" value="Mopterin_OxRdtase_4Fe-4S_dom"/>
</dbReference>
<dbReference type="InterPro" id="IPR009010">
    <property type="entry name" value="Asp_de-COase-like_dom_sf"/>
</dbReference>
<dbReference type="InterPro" id="IPR006656">
    <property type="entry name" value="Mopterin_OxRdtase"/>
</dbReference>
<gene>
    <name evidence="11" type="ORF">FHU12_0901</name>
</gene>
<evidence type="ECO:0000259" key="10">
    <source>
        <dbReference type="PROSITE" id="PS51669"/>
    </source>
</evidence>
<dbReference type="EMBL" id="VFMJ01000001">
    <property type="protein sequence ID" value="TQI83421.1"/>
    <property type="molecule type" value="Genomic_DNA"/>
</dbReference>
<dbReference type="SUPFAM" id="SSF50692">
    <property type="entry name" value="ADC-like"/>
    <property type="match status" value="1"/>
</dbReference>
<keyword evidence="4" id="KW-0500">Molybdenum</keyword>
<comment type="caution">
    <text evidence="11">The sequence shown here is derived from an EMBL/GenBank/DDBJ whole genome shotgun (WGS) entry which is preliminary data.</text>
</comment>
<dbReference type="PROSITE" id="PS51669">
    <property type="entry name" value="4FE4S_MOW_BIS_MGD"/>
    <property type="match status" value="1"/>
</dbReference>
<dbReference type="GO" id="GO:0046872">
    <property type="term" value="F:metal ion binding"/>
    <property type="evidence" value="ECO:0007669"/>
    <property type="project" value="UniProtKB-KW"/>
</dbReference>
<protein>
    <submittedName>
        <fullName evidence="11">Tetrathionate reductase alpha subunit</fullName>
    </submittedName>
</protein>
<organism evidence="11 12">
    <name type="scientific">Serratia marcescens</name>
    <dbReference type="NCBI Taxonomy" id="615"/>
    <lineage>
        <taxon>Bacteria</taxon>
        <taxon>Pseudomonadati</taxon>
        <taxon>Pseudomonadota</taxon>
        <taxon>Gammaproteobacteria</taxon>
        <taxon>Enterobacterales</taxon>
        <taxon>Yersiniaceae</taxon>
        <taxon>Serratia</taxon>
    </lineage>
</organism>
<dbReference type="Proteomes" id="UP000320710">
    <property type="component" value="Unassembled WGS sequence"/>
</dbReference>
<dbReference type="Gene3D" id="2.20.25.90">
    <property type="entry name" value="ADC-like domains"/>
    <property type="match status" value="1"/>
</dbReference>
<feature type="domain" description="4Fe-4S Mo/W bis-MGD-type" evidence="10">
    <location>
        <begin position="71"/>
        <end position="155"/>
    </location>
</feature>
<dbReference type="AlphaFoldDB" id="A0AA46K2J4"/>
<evidence type="ECO:0000256" key="9">
    <source>
        <dbReference type="ARBA" id="ARBA00023014"/>
    </source>
</evidence>
<dbReference type="InterPro" id="IPR050612">
    <property type="entry name" value="Prok_Mopterin_Oxidored"/>
</dbReference>
<evidence type="ECO:0000256" key="8">
    <source>
        <dbReference type="ARBA" id="ARBA00023004"/>
    </source>
</evidence>
<dbReference type="SUPFAM" id="SSF53706">
    <property type="entry name" value="Formate dehydrogenase/DMSO reductase, domains 1-3"/>
    <property type="match status" value="1"/>
</dbReference>
<keyword evidence="9" id="KW-0411">Iron-sulfur</keyword>
<evidence type="ECO:0000256" key="3">
    <source>
        <dbReference type="ARBA" id="ARBA00022485"/>
    </source>
</evidence>
<evidence type="ECO:0000256" key="2">
    <source>
        <dbReference type="ARBA" id="ARBA00010312"/>
    </source>
</evidence>
<comment type="similarity">
    <text evidence="2">Belongs to the prokaryotic molybdopterin-containing oxidoreductase family.</text>
</comment>
<keyword evidence="3" id="KW-0004">4Fe-4S</keyword>
<dbReference type="CDD" id="cd02780">
    <property type="entry name" value="MopB_CT_Tetrathionate_Arsenate-R"/>
    <property type="match status" value="1"/>
</dbReference>
<keyword evidence="8" id="KW-0408">Iron</keyword>
<keyword evidence="6" id="KW-0732">Signal</keyword>
<dbReference type="PROSITE" id="PS51318">
    <property type="entry name" value="TAT"/>
    <property type="match status" value="1"/>
</dbReference>
<evidence type="ECO:0000256" key="6">
    <source>
        <dbReference type="ARBA" id="ARBA00022729"/>
    </source>
</evidence>
<dbReference type="GO" id="GO:0051539">
    <property type="term" value="F:4 iron, 4 sulfur cluster binding"/>
    <property type="evidence" value="ECO:0007669"/>
    <property type="project" value="UniProtKB-KW"/>
</dbReference>
<keyword evidence="7" id="KW-0560">Oxidoreductase</keyword>
<comment type="cofactor">
    <cofactor evidence="1">
        <name>Mo-bis(molybdopterin guanine dinucleotide)</name>
        <dbReference type="ChEBI" id="CHEBI:60539"/>
    </cofactor>
</comment>
<dbReference type="Pfam" id="PF01568">
    <property type="entry name" value="Molydop_binding"/>
    <property type="match status" value="1"/>
</dbReference>
<dbReference type="Gene3D" id="3.40.228.10">
    <property type="entry name" value="Dimethylsulfoxide Reductase, domain 2"/>
    <property type="match status" value="1"/>
</dbReference>
<dbReference type="SMART" id="SM00926">
    <property type="entry name" value="Molybdop_Fe4S4"/>
    <property type="match status" value="1"/>
</dbReference>
<evidence type="ECO:0000256" key="1">
    <source>
        <dbReference type="ARBA" id="ARBA00001942"/>
    </source>
</evidence>
<dbReference type="PANTHER" id="PTHR43742">
    <property type="entry name" value="TRIMETHYLAMINE-N-OXIDE REDUCTASE"/>
    <property type="match status" value="1"/>
</dbReference>
<dbReference type="Pfam" id="PF00384">
    <property type="entry name" value="Molybdopterin"/>
    <property type="match status" value="1"/>
</dbReference>
<accession>A0AA46K2J4</accession>
<evidence type="ECO:0000256" key="4">
    <source>
        <dbReference type="ARBA" id="ARBA00022505"/>
    </source>
</evidence>
<proteinExistence type="inferred from homology"/>
<dbReference type="InterPro" id="IPR037946">
    <property type="entry name" value="MopB_CT_Tetrathionate"/>
</dbReference>
<keyword evidence="5" id="KW-0479">Metal-binding</keyword>
<dbReference type="InterPro" id="IPR006311">
    <property type="entry name" value="TAT_signal"/>
</dbReference>
<evidence type="ECO:0000256" key="5">
    <source>
        <dbReference type="ARBA" id="ARBA00022723"/>
    </source>
</evidence>
<dbReference type="RefSeq" id="WP_141967655.1">
    <property type="nucleotide sequence ID" value="NZ_VFMJ01000001.1"/>
</dbReference>
<sequence length="1027" mass="110776">MAKLTRRQWLKVGLAFGGLSAFGLSYREVAKRAIDGLINGTSGRVTLDRINGNSLPPEGRAMPEWQGNPQQAISMTQCFGCWTQCGVRVRVDRQTDRVLRIAGNPYHPLSQERHVDSALPLQEALAQLGGESGLDARSTACARGATLLEGLYSPLRVLEPMKRVGKRGEGKWQRISFEQLIAEVVEGGDLFGEGYVEGLRAIRDLETPIDARQPGLGPKANQLLVTNAGDDGRDGFLRRFAQNSFGSKNFGAHGAYCGLAYRAGSGALMNDLDKNPHVKPDWEQVEFALFMGTSPAQSGNPFKRQARQLASARLRSEFRYAVVAPALPLTTTLADDHGHWIPILPGTDSALAMAMIRWILDHRRYQAGYLAIPSEAAMQRAGEKSWTNATHLVIAESEHPRAGQHLTLADLNGAESASPLVVNGAGELVAAETCDSAELWVTRTVTLHDGAQVAVKSGFQCLKEAADKLSPEAYSRQCGVPVARIAALAEAFTAHGRKAAVIAHGGMMAANGFYNTWSVMMLNVLIGNLSLAGGVFVGGGKFNGFAEGPRYNLVEFPGLVKPKGLNIARSKAAYEASDEYREKVAAGVSPWPARAPWYPFVAGQLTELLTSALAGYPYGLKAWISNMTNPLYGIAGLRGVAEERLKDPARLPLFIAIDAFINETTALADYIVPDTHNFESWGFSAPWGGVASKATTARWPIVTPATAQTALGQPISMEAFCIAVAKRLALPGFGDRAIGDGQGGLLPLNRAEDYYLRAAANVAFAGKAPVPAARADELTLSGVDRLLPQLAQTLRADEIDRVAFIYSRGGRFADHDSGRRDGSVGNRWEKPLQIWNAEVAKHRHAITGERFSGCPTCYPARLSDGRAVEELYPERQWPLRLMSFKSNVMSSSTAVIRRLHDVKPVNLVALNPADGARFGIQHGDRVRISTPGGSREVQISLLAGVMPGVIAVEHGYGHREMGASQHYLDGEPLAMDERIAAGINLNDLGFADPTREVPNTWLDWVTGAAVRQGIPATIVKLSASAQP</sequence>
<reference evidence="11 12" key="1">
    <citation type="submission" date="2019-06" db="EMBL/GenBank/DDBJ databases">
        <authorList>
            <person name="Deangelis K."/>
            <person name="Huntemann M."/>
            <person name="Clum A."/>
            <person name="Pillay M."/>
            <person name="Palaniappan K."/>
            <person name="Varghese N."/>
            <person name="Mikhailova N."/>
            <person name="Stamatis D."/>
            <person name="Reddy T."/>
            <person name="Daum C."/>
            <person name="Shapiro N."/>
            <person name="Ivanova N."/>
            <person name="Kyrpides N."/>
            <person name="Woyke T."/>
        </authorList>
    </citation>
    <scope>NUCLEOTIDE SEQUENCE [LARGE SCALE GENOMIC DNA]</scope>
    <source>
        <strain evidence="11 12">106R</strain>
    </source>
</reference>
<dbReference type="NCBIfam" id="NF011567">
    <property type="entry name" value="PRK14991.1"/>
    <property type="match status" value="1"/>
</dbReference>
<evidence type="ECO:0000313" key="11">
    <source>
        <dbReference type="EMBL" id="TQI83421.1"/>
    </source>
</evidence>